<dbReference type="PRINTS" id="PR00153">
    <property type="entry name" value="CSAPPISMRASE"/>
</dbReference>
<dbReference type="PROSITE" id="PS50072">
    <property type="entry name" value="CSA_PPIASE_2"/>
    <property type="match status" value="1"/>
</dbReference>
<comment type="caution">
    <text evidence="6">The sequence shown here is derived from an EMBL/GenBank/DDBJ whole genome shotgun (WGS) entry which is preliminary data.</text>
</comment>
<evidence type="ECO:0000256" key="2">
    <source>
        <dbReference type="ARBA" id="ARBA00023110"/>
    </source>
</evidence>
<dbReference type="Pfam" id="PF00160">
    <property type="entry name" value="Pro_isomerase"/>
    <property type="match status" value="1"/>
</dbReference>
<keyword evidence="4" id="KW-0732">Signal</keyword>
<proteinExistence type="inferred from homology"/>
<evidence type="ECO:0000313" key="7">
    <source>
        <dbReference type="Proteomes" id="UP001621964"/>
    </source>
</evidence>
<dbReference type="PROSITE" id="PS00170">
    <property type="entry name" value="CSA_PPIASE_1"/>
    <property type="match status" value="1"/>
</dbReference>
<comment type="function">
    <text evidence="4">PPIases accelerate the folding of proteins. It catalyzes the cis-trans isomerization of proline imidic peptide bonds in oligopeptides.</text>
</comment>
<reference evidence="6 7" key="1">
    <citation type="submission" date="2024-11" db="EMBL/GenBank/DDBJ databases">
        <authorList>
            <person name="Mikucki A.G."/>
            <person name="Kahler C.M."/>
        </authorList>
    </citation>
    <scope>NUCLEOTIDE SEQUENCE [LARGE SCALE GENOMIC DNA]</scope>
    <source>
        <strain evidence="6 7">EXNM717</strain>
    </source>
</reference>
<dbReference type="GO" id="GO:0016853">
    <property type="term" value="F:isomerase activity"/>
    <property type="evidence" value="ECO:0007669"/>
    <property type="project" value="UniProtKB-KW"/>
</dbReference>
<evidence type="ECO:0000313" key="6">
    <source>
        <dbReference type="EMBL" id="MFK7641491.1"/>
    </source>
</evidence>
<dbReference type="PANTHER" id="PTHR43246">
    <property type="entry name" value="PEPTIDYL-PROLYL CIS-TRANS ISOMERASE CYP38, CHLOROPLASTIC"/>
    <property type="match status" value="1"/>
</dbReference>
<comment type="similarity">
    <text evidence="1 4">Belongs to the cyclophilin-type PPIase family.</text>
</comment>
<dbReference type="EC" id="5.2.1.8" evidence="4"/>
<dbReference type="InterPro" id="IPR044665">
    <property type="entry name" value="E_coli_cyclophilin_A-like"/>
</dbReference>
<comment type="catalytic activity">
    <reaction evidence="4">
        <text>[protein]-peptidylproline (omega=180) = [protein]-peptidylproline (omega=0)</text>
        <dbReference type="Rhea" id="RHEA:16237"/>
        <dbReference type="Rhea" id="RHEA-COMP:10747"/>
        <dbReference type="Rhea" id="RHEA-COMP:10748"/>
        <dbReference type="ChEBI" id="CHEBI:83833"/>
        <dbReference type="ChEBI" id="CHEBI:83834"/>
        <dbReference type="EC" id="5.2.1.8"/>
    </reaction>
</comment>
<dbReference type="InterPro" id="IPR020892">
    <property type="entry name" value="Cyclophilin-type_PPIase_CS"/>
</dbReference>
<accession>A0ABW8Q1R0</accession>
<gene>
    <name evidence="6" type="ORF">ACI43T_03105</name>
</gene>
<dbReference type="Gene3D" id="2.40.100.10">
    <property type="entry name" value="Cyclophilin-like"/>
    <property type="match status" value="1"/>
</dbReference>
<evidence type="ECO:0000256" key="4">
    <source>
        <dbReference type="RuleBase" id="RU363019"/>
    </source>
</evidence>
<dbReference type="EMBL" id="JBJGEB010000002">
    <property type="protein sequence ID" value="MFK7641491.1"/>
    <property type="molecule type" value="Genomic_DNA"/>
</dbReference>
<dbReference type="CDD" id="cd01920">
    <property type="entry name" value="cyclophilin_EcCYP_like"/>
    <property type="match status" value="1"/>
</dbReference>
<protein>
    <recommendedName>
        <fullName evidence="4">Peptidyl-prolyl cis-trans isomerase</fullName>
        <shortName evidence="4">PPIase</shortName>
        <ecNumber evidence="4">5.2.1.8</ecNumber>
    </recommendedName>
</protein>
<feature type="domain" description="PPIase cyclophilin-type" evidence="5">
    <location>
        <begin position="29"/>
        <end position="186"/>
    </location>
</feature>
<dbReference type="SUPFAM" id="SSF50891">
    <property type="entry name" value="Cyclophilin-like"/>
    <property type="match status" value="1"/>
</dbReference>
<keyword evidence="7" id="KW-1185">Reference proteome</keyword>
<organism evidence="6 7">
    <name type="scientific">Neisseria oralis</name>
    <dbReference type="NCBI Taxonomy" id="1107316"/>
    <lineage>
        <taxon>Bacteria</taxon>
        <taxon>Pseudomonadati</taxon>
        <taxon>Pseudomonadota</taxon>
        <taxon>Betaproteobacteria</taxon>
        <taxon>Neisseriales</taxon>
        <taxon>Neisseriaceae</taxon>
        <taxon>Neisseria</taxon>
    </lineage>
</organism>
<feature type="chain" id="PRO_5044993898" description="Peptidyl-prolyl cis-trans isomerase" evidence="4">
    <location>
        <begin position="23"/>
        <end position="188"/>
    </location>
</feature>
<evidence type="ECO:0000256" key="1">
    <source>
        <dbReference type="ARBA" id="ARBA00007365"/>
    </source>
</evidence>
<dbReference type="RefSeq" id="WP_293277968.1">
    <property type="nucleotide sequence ID" value="NZ_JBJGEB010000002.1"/>
</dbReference>
<dbReference type="InterPro" id="IPR002130">
    <property type="entry name" value="Cyclophilin-type_PPIase_dom"/>
</dbReference>
<keyword evidence="2 4" id="KW-0697">Rotamase</keyword>
<dbReference type="InterPro" id="IPR029000">
    <property type="entry name" value="Cyclophilin-like_dom_sf"/>
</dbReference>
<evidence type="ECO:0000256" key="3">
    <source>
        <dbReference type="ARBA" id="ARBA00023235"/>
    </source>
</evidence>
<name>A0ABW8Q1R0_9NEIS</name>
<sequence>MKTLSKLALGALVLAASFTAQAETRAVIETNMGNIGLSLDETKAPKTVANFVSYARKGFYDNTVFHRVIDGFMIQGGGFTPDMVQKATDKAIGNEADNGLKNTVGTIAMARTGNPNSATSQFFINTADNEFLNFKNKTAQGYGYAVFGKVTSGMEVVEKIAKVQTTDRGYHQNVPVKPVVIRKVTIGQ</sequence>
<dbReference type="Proteomes" id="UP001621964">
    <property type="component" value="Unassembled WGS sequence"/>
</dbReference>
<evidence type="ECO:0000259" key="5">
    <source>
        <dbReference type="PROSITE" id="PS50072"/>
    </source>
</evidence>
<feature type="signal peptide" evidence="4">
    <location>
        <begin position="1"/>
        <end position="22"/>
    </location>
</feature>
<keyword evidence="3 4" id="KW-0413">Isomerase</keyword>